<dbReference type="RefSeq" id="NP_496297.2">
    <property type="nucleotide sequence ID" value="NM_063896.6"/>
</dbReference>
<dbReference type="OrthoDB" id="5865544at2759"/>
<accession>Q8I116</accession>
<evidence type="ECO:0007829" key="6">
    <source>
        <dbReference type="PeptideAtlas" id="Q8I116"/>
    </source>
</evidence>
<feature type="region of interest" description="Disordered" evidence="1">
    <location>
        <begin position="153"/>
        <end position="250"/>
    </location>
</feature>
<dbReference type="KEGG" id="cel:CELE_M28.10"/>
<dbReference type="EMBL" id="BX284602">
    <property type="protein sequence ID" value="CAD59151.1"/>
    <property type="molecule type" value="Genomic_DNA"/>
</dbReference>
<name>Q8I116_CAEEL</name>
<dbReference type="AlphaFoldDB" id="Q8I116"/>
<dbReference type="STRING" id="6239.M28.10.1"/>
<keyword evidence="4" id="KW-1185">Reference proteome</keyword>
<dbReference type="GeneID" id="187463"/>
<dbReference type="FunCoup" id="Q8I116">
    <property type="interactions" value="161"/>
</dbReference>
<feature type="compositionally biased region" description="Low complexity" evidence="1">
    <location>
        <begin position="214"/>
        <end position="243"/>
    </location>
</feature>
<sequence>MTRLVLLLFVPALLAFDSSFNYGCQNGQCTFQLVVPKEVAQAIDEQTLNNEVATIASSLSKLDSTILKFNDTGACAFTKGFNANFTVVNATGQSLNDNVQVASNNASDLLTASANANTTATLLYNSISCFQQNVNSSYTCFSPPSTIAPSTIAPSTTASDVSTVNPVTDNGSTVSQGTQPTGGSTAAPVSTDAPGSTVSGATDASVASTAGGDTTASGASVVSTAASSEASTAAPEASSAAATVISGKPV</sequence>
<dbReference type="CTD" id="187463"/>
<protein>
    <submittedName>
        <fullName evidence="3">Flo11 domain-containing protein</fullName>
    </submittedName>
</protein>
<dbReference type="HOGENOM" id="CLU_097289_0_0_1"/>
<dbReference type="WormBase" id="M28.10">
    <property type="protein sequence ID" value="CE32913"/>
    <property type="gene ID" value="WBGene00010901"/>
</dbReference>
<dbReference type="InParanoid" id="Q8I116"/>
<keyword evidence="6" id="KW-1267">Proteomics identification</keyword>
<keyword evidence="2" id="KW-0732">Signal</keyword>
<evidence type="ECO:0000256" key="2">
    <source>
        <dbReference type="SAM" id="SignalP"/>
    </source>
</evidence>
<evidence type="ECO:0000256" key="1">
    <source>
        <dbReference type="SAM" id="MobiDB-lite"/>
    </source>
</evidence>
<dbReference type="Bgee" id="WBGene00010901">
    <property type="expression patterns" value="Expressed in adult organism and 3 other cell types or tissues"/>
</dbReference>
<reference evidence="3 4" key="1">
    <citation type="journal article" date="1998" name="Science">
        <title>Genome sequence of the nematode C. elegans: a platform for investigating biology.</title>
        <authorList>
            <consortium name="The C. elegans sequencing consortium"/>
            <person name="Sulson J.E."/>
            <person name="Waterston R."/>
        </authorList>
    </citation>
    <scope>NUCLEOTIDE SEQUENCE [LARGE SCALE GENOMIC DNA]</scope>
    <source>
        <strain evidence="3 4">Bristol N2</strain>
    </source>
</reference>
<gene>
    <name evidence="3" type="ORF">CELE_M28.10</name>
    <name evidence="3 5" type="ORF">M28.10</name>
</gene>
<dbReference type="OMA" id="NDTGACA"/>
<organism evidence="3 4">
    <name type="scientific">Caenorhabditis elegans</name>
    <dbReference type="NCBI Taxonomy" id="6239"/>
    <lineage>
        <taxon>Eukaryota</taxon>
        <taxon>Metazoa</taxon>
        <taxon>Ecdysozoa</taxon>
        <taxon>Nematoda</taxon>
        <taxon>Chromadorea</taxon>
        <taxon>Rhabditida</taxon>
        <taxon>Rhabditina</taxon>
        <taxon>Rhabditomorpha</taxon>
        <taxon>Rhabditoidea</taxon>
        <taxon>Rhabditidae</taxon>
        <taxon>Peloderinae</taxon>
        <taxon>Caenorhabditis</taxon>
    </lineage>
</organism>
<dbReference type="UCSC" id="M28.10">
    <property type="organism name" value="c. elegans"/>
</dbReference>
<dbReference type="eggNOG" id="ENOG502TI1N">
    <property type="taxonomic scope" value="Eukaryota"/>
</dbReference>
<dbReference type="PaxDb" id="6239-M28.10"/>
<dbReference type="AGR" id="WB:WBGene00010901"/>
<evidence type="ECO:0000313" key="5">
    <source>
        <dbReference type="WormBase" id="M28.10"/>
    </source>
</evidence>
<proteinExistence type="evidence at protein level"/>
<feature type="chain" id="PRO_5012655435" evidence="2">
    <location>
        <begin position="16"/>
        <end position="250"/>
    </location>
</feature>
<evidence type="ECO:0000313" key="3">
    <source>
        <dbReference type="EMBL" id="CAD59151.1"/>
    </source>
</evidence>
<feature type="signal peptide" evidence="2">
    <location>
        <begin position="1"/>
        <end position="15"/>
    </location>
</feature>
<dbReference type="Proteomes" id="UP000001940">
    <property type="component" value="Chromosome II"/>
</dbReference>
<evidence type="ECO:0000313" key="4">
    <source>
        <dbReference type="Proteomes" id="UP000001940"/>
    </source>
</evidence>
<feature type="compositionally biased region" description="Polar residues" evidence="1">
    <location>
        <begin position="153"/>
        <end position="212"/>
    </location>
</feature>